<feature type="region of interest" description="Disordered" evidence="6">
    <location>
        <begin position="76"/>
        <end position="116"/>
    </location>
</feature>
<feature type="compositionally biased region" description="Low complexity" evidence="6">
    <location>
        <begin position="81"/>
        <end position="110"/>
    </location>
</feature>
<evidence type="ECO:0000313" key="9">
    <source>
        <dbReference type="EMBL" id="KAG2448603.1"/>
    </source>
</evidence>
<dbReference type="EMBL" id="JAEHOD010000017">
    <property type="protein sequence ID" value="KAG2448603.1"/>
    <property type="molecule type" value="Genomic_DNA"/>
</dbReference>
<evidence type="ECO:0000256" key="2">
    <source>
        <dbReference type="ARBA" id="ARBA00008017"/>
    </source>
</evidence>
<reference evidence="9" key="1">
    <citation type="journal article" date="2020" name="bioRxiv">
        <title>Comparative genomics of Chlamydomonas.</title>
        <authorList>
            <person name="Craig R.J."/>
            <person name="Hasan A.R."/>
            <person name="Ness R.W."/>
            <person name="Keightley P.D."/>
        </authorList>
    </citation>
    <scope>NUCLEOTIDE SEQUENCE</scope>
    <source>
        <strain evidence="9">CCAP 11/173</strain>
    </source>
</reference>
<evidence type="ECO:0000256" key="5">
    <source>
        <dbReference type="ARBA" id="ARBA00023136"/>
    </source>
</evidence>
<dbReference type="Pfam" id="PF00924">
    <property type="entry name" value="MS_channel_2nd"/>
    <property type="match status" value="1"/>
</dbReference>
<gene>
    <name evidence="9" type="ORF">HYH02_006494</name>
</gene>
<proteinExistence type="inferred from homology"/>
<dbReference type="InterPro" id="IPR011014">
    <property type="entry name" value="MscS_channel_TM-2"/>
</dbReference>
<dbReference type="PANTHER" id="PTHR30566">
    <property type="entry name" value="YNAI-RELATED MECHANOSENSITIVE ION CHANNEL"/>
    <property type="match status" value="1"/>
</dbReference>
<evidence type="ECO:0000259" key="8">
    <source>
        <dbReference type="Pfam" id="PF00924"/>
    </source>
</evidence>
<comment type="similarity">
    <text evidence="2">Belongs to the MscS (TC 1.A.23) family.</text>
</comment>
<keyword evidence="10" id="KW-1185">Reference proteome</keyword>
<dbReference type="InterPro" id="IPR006685">
    <property type="entry name" value="MscS_channel_2nd"/>
</dbReference>
<keyword evidence="5 7" id="KW-0472">Membrane</keyword>
<evidence type="ECO:0000256" key="7">
    <source>
        <dbReference type="SAM" id="Phobius"/>
    </source>
</evidence>
<sequence length="631" mass="64625">MRSHTPIAQAAGAAGRGRATWLVAGAQQQQQQLARGGAGAALVPHHSTPQCPFSVTSGKAWRGGYVAVATARRGVVGGDGCSSSSSSSRPHGSGPSAAAAAVATSSRAGPRSAHPCRDRRLAVAVAAAAMSVPPPHPPPPPYVPPDPALVATLHPGTAALRQAGLEVAAHVLLPLLALWALQRWLAGLEARTKQEVQEGVAAARRSGAAGGAPSLARELADALPIAATAPSRVVLAALTATHVARSLANTAQGLAERALLDGWLGGPDSQAWVLGCRVADLVEGASGSLARLDQVLVVVYQMLLVAFVTWVLLSWKDVALSRFLLRAHDTAAGRQDLERILTPLNTVATWALVVCAGVVVVSLVGVDVRPLLVLTGGGGVVAGLASQQLLSNAVSGLQMYMDRPFRVGDTIAVTAGVNTYLGEVVEVAALRTHLALEDGSTVALPNRSLSDMVITNKSRTSRGLNRPPWLDSRTPLSLQLRVRLRPATYADLGAELAGLQTAILASDAVEAEGAVAPRLEVAGYSDRGVEVLARVRLRNPSKLAAAAASGSLAPPPFLPMPQQATVAATSLGLHEAGPVVSGGGSGAGSSGGGSRAGRSRCSVEAVRALRQQLLLALGPWLQDHNATLAIE</sequence>
<evidence type="ECO:0000256" key="1">
    <source>
        <dbReference type="ARBA" id="ARBA00004141"/>
    </source>
</evidence>
<evidence type="ECO:0000313" key="10">
    <source>
        <dbReference type="Proteomes" id="UP000613740"/>
    </source>
</evidence>
<protein>
    <recommendedName>
        <fullName evidence="8">Mechanosensitive ion channel MscS domain-containing protein</fullName>
    </recommendedName>
</protein>
<dbReference type="AlphaFoldDB" id="A0A835WJ57"/>
<evidence type="ECO:0000256" key="3">
    <source>
        <dbReference type="ARBA" id="ARBA00022692"/>
    </source>
</evidence>
<evidence type="ECO:0000256" key="6">
    <source>
        <dbReference type="SAM" id="MobiDB-lite"/>
    </source>
</evidence>
<name>A0A835WJ57_9CHLO</name>
<comment type="caution">
    <text evidence="9">The sequence shown here is derived from an EMBL/GenBank/DDBJ whole genome shotgun (WGS) entry which is preliminary data.</text>
</comment>
<dbReference type="PANTHER" id="PTHR30566:SF5">
    <property type="entry name" value="MECHANOSENSITIVE ION CHANNEL PROTEIN 1, MITOCHONDRIAL-RELATED"/>
    <property type="match status" value="1"/>
</dbReference>
<dbReference type="SUPFAM" id="SSF82861">
    <property type="entry name" value="Mechanosensitive channel protein MscS (YggB), transmembrane region"/>
    <property type="match status" value="1"/>
</dbReference>
<feature type="transmembrane region" description="Helical" evidence="7">
    <location>
        <begin position="295"/>
        <end position="315"/>
    </location>
</feature>
<keyword evidence="3 7" id="KW-0812">Transmembrane</keyword>
<dbReference type="Gene3D" id="1.10.287.1260">
    <property type="match status" value="1"/>
</dbReference>
<organism evidence="9 10">
    <name type="scientific">Chlamydomonas schloesseri</name>
    <dbReference type="NCBI Taxonomy" id="2026947"/>
    <lineage>
        <taxon>Eukaryota</taxon>
        <taxon>Viridiplantae</taxon>
        <taxon>Chlorophyta</taxon>
        <taxon>core chlorophytes</taxon>
        <taxon>Chlorophyceae</taxon>
        <taxon>CS clade</taxon>
        <taxon>Chlamydomonadales</taxon>
        <taxon>Chlamydomonadaceae</taxon>
        <taxon>Chlamydomonas</taxon>
    </lineage>
</organism>
<evidence type="ECO:0000256" key="4">
    <source>
        <dbReference type="ARBA" id="ARBA00022989"/>
    </source>
</evidence>
<dbReference type="Gene3D" id="2.30.30.60">
    <property type="match status" value="1"/>
</dbReference>
<dbReference type="Proteomes" id="UP000613740">
    <property type="component" value="Unassembled WGS sequence"/>
</dbReference>
<dbReference type="InterPro" id="IPR023408">
    <property type="entry name" value="MscS_beta-dom_sf"/>
</dbReference>
<dbReference type="InterPro" id="IPR010920">
    <property type="entry name" value="LSM_dom_sf"/>
</dbReference>
<feature type="domain" description="Mechanosensitive ion channel MscS" evidence="8">
    <location>
        <begin position="389"/>
        <end position="459"/>
    </location>
</feature>
<feature type="transmembrane region" description="Helical" evidence="7">
    <location>
        <begin position="347"/>
        <end position="366"/>
    </location>
</feature>
<keyword evidence="4 7" id="KW-1133">Transmembrane helix</keyword>
<dbReference type="SUPFAM" id="SSF50182">
    <property type="entry name" value="Sm-like ribonucleoproteins"/>
    <property type="match status" value="1"/>
</dbReference>
<accession>A0A835WJ57</accession>
<dbReference type="OrthoDB" id="431980at2759"/>
<dbReference type="GO" id="GO:0055085">
    <property type="term" value="P:transmembrane transport"/>
    <property type="evidence" value="ECO:0007669"/>
    <property type="project" value="InterPro"/>
</dbReference>
<comment type="subcellular location">
    <subcellularLocation>
        <location evidence="1">Membrane</location>
        <topology evidence="1">Multi-pass membrane protein</topology>
    </subcellularLocation>
</comment>
<dbReference type="GO" id="GO:0016020">
    <property type="term" value="C:membrane"/>
    <property type="evidence" value="ECO:0007669"/>
    <property type="project" value="UniProtKB-SubCell"/>
</dbReference>